<sequence length="328" mass="37608">MENEYKVSVAILTKNPGQIFYDVFDAVLKQETPWPFEVIVIDSGSVDGTVEFVKKYPQVRLLEISSAEFGHGKTRNKAIEMANSEYVAMLTHDAKPMDSLWLANLVSVADVDSNIAGVFGRHIAYPTADALTVQELECHFSGFSGFKVVNKNDDIERYENDLGWRQFLHFFSDNNSLIRKSAWLLHPYPDVDFAEDQLWAKEIIEAGWSKGYAENAVVFHSHDYTIFERFQRSFDESYALFRLFGYRLCPTLAHLFGNCIRMTVRDTRFLLKKYGFIGGVIRGTRALFDNFARLFGHHLGYFGDKLSPRIISIISRDKRLQAGLLKKK</sequence>
<dbReference type="EMBL" id="WOFE01000001">
    <property type="protein sequence ID" value="MBM5570017.1"/>
    <property type="molecule type" value="Genomic_DNA"/>
</dbReference>
<feature type="domain" description="Glycosyltransferase 2-like" evidence="1">
    <location>
        <begin position="8"/>
        <end position="181"/>
    </location>
</feature>
<dbReference type="Proteomes" id="UP001195660">
    <property type="component" value="Unassembled WGS sequence"/>
</dbReference>
<dbReference type="InterPro" id="IPR050834">
    <property type="entry name" value="Glycosyltransf_2"/>
</dbReference>
<evidence type="ECO:0000313" key="3">
    <source>
        <dbReference type="Proteomes" id="UP001195660"/>
    </source>
</evidence>
<name>A0ABS2C775_9NEIS</name>
<dbReference type="InterPro" id="IPR029044">
    <property type="entry name" value="Nucleotide-diphossugar_trans"/>
</dbReference>
<dbReference type="Pfam" id="PF00535">
    <property type="entry name" value="Glycos_transf_2"/>
    <property type="match status" value="1"/>
</dbReference>
<dbReference type="PANTHER" id="PTHR43685">
    <property type="entry name" value="GLYCOSYLTRANSFERASE"/>
    <property type="match status" value="1"/>
</dbReference>
<dbReference type="RefSeq" id="WP_203569346.1">
    <property type="nucleotide sequence ID" value="NZ_WOFE01000001.1"/>
</dbReference>
<evidence type="ECO:0000313" key="2">
    <source>
        <dbReference type="EMBL" id="MBM5570017.1"/>
    </source>
</evidence>
<proteinExistence type="predicted"/>
<dbReference type="InterPro" id="IPR001173">
    <property type="entry name" value="Glyco_trans_2-like"/>
</dbReference>
<reference evidence="2 3" key="1">
    <citation type="submission" date="2019-11" db="EMBL/GenBank/DDBJ databases">
        <title>Novel Deefgea species.</title>
        <authorList>
            <person name="Han J.-H."/>
        </authorList>
    </citation>
    <scope>NUCLEOTIDE SEQUENCE [LARGE SCALE GENOMIC DNA]</scope>
    <source>
        <strain evidence="2 3">LMG 24817</strain>
    </source>
</reference>
<dbReference type="SUPFAM" id="SSF53448">
    <property type="entry name" value="Nucleotide-diphospho-sugar transferases"/>
    <property type="match status" value="1"/>
</dbReference>
<organism evidence="2 3">
    <name type="scientific">Deefgea chitinilytica</name>
    <dbReference type="NCBI Taxonomy" id="570276"/>
    <lineage>
        <taxon>Bacteria</taxon>
        <taxon>Pseudomonadati</taxon>
        <taxon>Pseudomonadota</taxon>
        <taxon>Betaproteobacteria</taxon>
        <taxon>Neisseriales</taxon>
        <taxon>Chitinibacteraceae</taxon>
        <taxon>Deefgea</taxon>
    </lineage>
</organism>
<evidence type="ECO:0000259" key="1">
    <source>
        <dbReference type="Pfam" id="PF00535"/>
    </source>
</evidence>
<accession>A0ABS2C775</accession>
<dbReference type="PANTHER" id="PTHR43685:SF13">
    <property type="entry name" value="O ANTIGEN BIOSYNTHESIS RHAMNOSYLTRANSFERASE RFBN"/>
    <property type="match status" value="1"/>
</dbReference>
<dbReference type="Gene3D" id="3.90.550.10">
    <property type="entry name" value="Spore Coat Polysaccharide Biosynthesis Protein SpsA, Chain A"/>
    <property type="match status" value="1"/>
</dbReference>
<dbReference type="CDD" id="cd00761">
    <property type="entry name" value="Glyco_tranf_GTA_type"/>
    <property type="match status" value="1"/>
</dbReference>
<gene>
    <name evidence="2" type="ORF">GM173_00315</name>
</gene>
<protein>
    <submittedName>
        <fullName evidence="2">Glycosyltransferase</fullName>
    </submittedName>
</protein>
<comment type="caution">
    <text evidence="2">The sequence shown here is derived from an EMBL/GenBank/DDBJ whole genome shotgun (WGS) entry which is preliminary data.</text>
</comment>
<keyword evidence="3" id="KW-1185">Reference proteome</keyword>